<proteinExistence type="predicted"/>
<feature type="non-terminal residue" evidence="8">
    <location>
        <position position="153"/>
    </location>
</feature>
<name>T0Y0N1_9ZZZZ</name>
<dbReference type="GO" id="GO:0042245">
    <property type="term" value="P:RNA repair"/>
    <property type="evidence" value="ECO:0007669"/>
    <property type="project" value="UniProtKB-KW"/>
</dbReference>
<dbReference type="PANTHER" id="PTHR39643:SF1">
    <property type="entry name" value="CCA-ADDING ENZYME"/>
    <property type="match status" value="1"/>
</dbReference>
<evidence type="ECO:0000256" key="5">
    <source>
        <dbReference type="ARBA" id="ARBA00022840"/>
    </source>
</evidence>
<dbReference type="AlphaFoldDB" id="T0Y0N1"/>
<dbReference type="InterPro" id="IPR006116">
    <property type="entry name" value="NT_2-5OAS_ClassI-CCAase"/>
</dbReference>
<dbReference type="Pfam" id="PF01909">
    <property type="entry name" value="NTP_transf_2"/>
    <property type="match status" value="1"/>
</dbReference>
<dbReference type="InterPro" id="IPR043519">
    <property type="entry name" value="NT_sf"/>
</dbReference>
<protein>
    <submittedName>
        <fullName evidence="8">tRNA CCA-pyrophosphorylase</fullName>
    </submittedName>
</protein>
<keyword evidence="1" id="KW-0819">tRNA processing</keyword>
<dbReference type="GO" id="GO:0046872">
    <property type="term" value="F:metal ion binding"/>
    <property type="evidence" value="ECO:0007669"/>
    <property type="project" value="UniProtKB-KW"/>
</dbReference>
<evidence type="ECO:0000259" key="7">
    <source>
        <dbReference type="Pfam" id="PF01909"/>
    </source>
</evidence>
<dbReference type="EMBL" id="AUZX01015576">
    <property type="protein sequence ID" value="EQD28631.1"/>
    <property type="molecule type" value="Genomic_DNA"/>
</dbReference>
<evidence type="ECO:0000256" key="2">
    <source>
        <dbReference type="ARBA" id="ARBA00022723"/>
    </source>
</evidence>
<keyword evidence="5" id="KW-0067">ATP-binding</keyword>
<gene>
    <name evidence="8" type="ORF">B1A_21083</name>
</gene>
<dbReference type="PANTHER" id="PTHR39643">
    <property type="entry name" value="CCA-ADDING ENZYME"/>
    <property type="match status" value="1"/>
</dbReference>
<organism evidence="8">
    <name type="scientific">mine drainage metagenome</name>
    <dbReference type="NCBI Taxonomy" id="410659"/>
    <lineage>
        <taxon>unclassified sequences</taxon>
        <taxon>metagenomes</taxon>
        <taxon>ecological metagenomes</taxon>
    </lineage>
</organism>
<evidence type="ECO:0000256" key="6">
    <source>
        <dbReference type="ARBA" id="ARBA00022884"/>
    </source>
</evidence>
<dbReference type="GO" id="GO:0003723">
    <property type="term" value="F:RNA binding"/>
    <property type="evidence" value="ECO:0007669"/>
    <property type="project" value="UniProtKB-KW"/>
</dbReference>
<feature type="domain" description="Polymerase nucleotidyl transferase" evidence="7">
    <location>
        <begin position="30"/>
        <end position="135"/>
    </location>
</feature>
<dbReference type="GO" id="GO:0001680">
    <property type="term" value="P:tRNA 3'-terminal CCA addition"/>
    <property type="evidence" value="ECO:0007669"/>
    <property type="project" value="InterPro"/>
</dbReference>
<evidence type="ECO:0000313" key="8">
    <source>
        <dbReference type="EMBL" id="EQD28631.1"/>
    </source>
</evidence>
<keyword evidence="4" id="KW-0692">RNA repair</keyword>
<dbReference type="SUPFAM" id="SSF81301">
    <property type="entry name" value="Nucleotidyltransferase"/>
    <property type="match status" value="1"/>
</dbReference>
<keyword evidence="2" id="KW-0479">Metal-binding</keyword>
<reference evidence="8" key="2">
    <citation type="journal article" date="2014" name="ISME J.">
        <title>Microbial stratification in low pH oxic and suboxic macroscopic growths along an acid mine drainage.</title>
        <authorList>
            <person name="Mendez-Garcia C."/>
            <person name="Mesa V."/>
            <person name="Sprenger R.R."/>
            <person name="Richter M."/>
            <person name="Diez M.S."/>
            <person name="Solano J."/>
            <person name="Bargiela R."/>
            <person name="Golyshina O.V."/>
            <person name="Manteca A."/>
            <person name="Ramos J.L."/>
            <person name="Gallego J.R."/>
            <person name="Llorente I."/>
            <person name="Martins Dos Santos V.A."/>
            <person name="Jensen O.N."/>
            <person name="Pelaez A.I."/>
            <person name="Sanchez J."/>
            <person name="Ferrer M."/>
        </authorList>
    </citation>
    <scope>NUCLEOTIDE SEQUENCE</scope>
</reference>
<evidence type="ECO:0000256" key="1">
    <source>
        <dbReference type="ARBA" id="ARBA00022694"/>
    </source>
</evidence>
<keyword evidence="6" id="KW-0694">RNA-binding</keyword>
<sequence length="153" mass="17317">MINFDIIFSKFSPDADENHEVRELSAKLLSSISKFCKDNKIEAEPILVGSSSRGTALKGADIDIFIRFSRKYNTKDMEKLGLKIGHEVLTNGVEKYAEHPYVSSYIGKRKVDIVPCFIINDALERVTSVDRTPLHSAYLGKQLNDQLKREIIL</sequence>
<dbReference type="GO" id="GO:0005524">
    <property type="term" value="F:ATP binding"/>
    <property type="evidence" value="ECO:0007669"/>
    <property type="project" value="UniProtKB-KW"/>
</dbReference>
<accession>T0Y0N1</accession>
<dbReference type="Gene3D" id="3.30.460.10">
    <property type="entry name" value="Beta Polymerase, domain 2"/>
    <property type="match status" value="1"/>
</dbReference>
<dbReference type="InterPro" id="IPR002934">
    <property type="entry name" value="Polymerase_NTP_transf_dom"/>
</dbReference>
<dbReference type="GO" id="GO:0004810">
    <property type="term" value="F:CCA tRNA nucleotidyltransferase activity"/>
    <property type="evidence" value="ECO:0007669"/>
    <property type="project" value="InterPro"/>
</dbReference>
<dbReference type="InterPro" id="IPR008229">
    <property type="entry name" value="CCA-adding_arc"/>
</dbReference>
<comment type="caution">
    <text evidence="8">The sequence shown here is derived from an EMBL/GenBank/DDBJ whole genome shotgun (WGS) entry which is preliminary data.</text>
</comment>
<dbReference type="CDD" id="cd05400">
    <property type="entry name" value="NT_2-5OAS_ClassI-CCAase"/>
    <property type="match status" value="1"/>
</dbReference>
<evidence type="ECO:0000256" key="3">
    <source>
        <dbReference type="ARBA" id="ARBA00022741"/>
    </source>
</evidence>
<evidence type="ECO:0000256" key="4">
    <source>
        <dbReference type="ARBA" id="ARBA00022800"/>
    </source>
</evidence>
<keyword evidence="3" id="KW-0547">Nucleotide-binding</keyword>
<reference evidence="8" key="1">
    <citation type="submission" date="2013-08" db="EMBL/GenBank/DDBJ databases">
        <authorList>
            <person name="Mendez C."/>
            <person name="Richter M."/>
            <person name="Ferrer M."/>
            <person name="Sanchez J."/>
        </authorList>
    </citation>
    <scope>NUCLEOTIDE SEQUENCE</scope>
</reference>